<accession>A0A017RZ73</accession>
<dbReference type="EMBL" id="AZQP01000007">
    <property type="protein sequence ID" value="EYE89240.1"/>
    <property type="molecule type" value="Genomic_DNA"/>
</dbReference>
<dbReference type="OrthoDB" id="1957188at2"/>
<proteinExistence type="predicted"/>
<dbReference type="AlphaFoldDB" id="A0A017RZ73"/>
<dbReference type="RefSeq" id="WP_035378218.1">
    <property type="nucleotide sequence ID" value="NZ_AZQP01000007.1"/>
</dbReference>
<reference evidence="1 2" key="1">
    <citation type="journal article" date="2014" name="Genome Announc.">
        <title>Draft Genome Sequence of Fervidicella metallireducens Strain AeBT, an Iron-Reducing Thermoanaerobe from the Great Artesian Basin.</title>
        <authorList>
            <person name="Patel B.K."/>
        </authorList>
    </citation>
    <scope>NUCLEOTIDE SEQUENCE [LARGE SCALE GENOMIC DNA]</scope>
    <source>
        <strain evidence="1 2">AeB</strain>
    </source>
</reference>
<organism evidence="1 2">
    <name type="scientific">Fervidicella metallireducens AeB</name>
    <dbReference type="NCBI Taxonomy" id="1403537"/>
    <lineage>
        <taxon>Bacteria</taxon>
        <taxon>Bacillati</taxon>
        <taxon>Bacillota</taxon>
        <taxon>Clostridia</taxon>
        <taxon>Eubacteriales</taxon>
        <taxon>Clostridiaceae</taxon>
        <taxon>Fervidicella</taxon>
    </lineage>
</organism>
<evidence type="ECO:0000313" key="2">
    <source>
        <dbReference type="Proteomes" id="UP000019681"/>
    </source>
</evidence>
<name>A0A017RZ73_9CLOT</name>
<keyword evidence="2" id="KW-1185">Reference proteome</keyword>
<evidence type="ECO:0000313" key="1">
    <source>
        <dbReference type="EMBL" id="EYE89240.1"/>
    </source>
</evidence>
<sequence>MHKICQELQISFEEYLYNILKKRKNLMVYEGIRDGLDEDIKCKYFYSNPYDAFEYVTIDIFKCPKKYRCMIKI</sequence>
<comment type="caution">
    <text evidence="1">The sequence shown here is derived from an EMBL/GenBank/DDBJ whole genome shotgun (WGS) entry which is preliminary data.</text>
</comment>
<dbReference type="Proteomes" id="UP000019681">
    <property type="component" value="Unassembled WGS sequence"/>
</dbReference>
<gene>
    <name evidence="1" type="ORF">Q428_03555</name>
</gene>
<protein>
    <submittedName>
        <fullName evidence="1">Uncharacterized protein</fullName>
    </submittedName>
</protein>